<feature type="transmembrane region" description="Helical" evidence="1">
    <location>
        <begin position="58"/>
        <end position="76"/>
    </location>
</feature>
<reference evidence="2 3" key="1">
    <citation type="submission" date="2019-10" db="EMBL/GenBank/DDBJ databases">
        <title>Bifidobacterium from non-human primates.</title>
        <authorList>
            <person name="Modesto M."/>
        </authorList>
    </citation>
    <scope>NUCLEOTIDE SEQUENCE [LARGE SCALE GENOMIC DNA]</scope>
    <source>
        <strain evidence="2 3">TREC</strain>
    </source>
</reference>
<dbReference type="AlphaFoldDB" id="A0A7K3THN6"/>
<sequence>MNGLTLAVMAAACLIAQVTAQLIPGAPIWLAWAGQIAMPLCAFLVGRGFERTRNRVDFLIRLHMASVMTAALQTPLHIDVNPFPALVQIALLVTFLFWHDRRRRLIGLGAYVLWQAAWFALLNAVLPFHAVPALYDHRHLVAAFFGLVPMWDYRACFIVLGVLLWRFRRSPAGIAVVMTAFSLLWLAMMNTRFGLGVLYLPYRIGVADPVGMSATAMSPVIVSPTETAWSIALQYLGFDPFAMGSPPFGPQSPWMMIFALPLMLACDRRRGFGEPRILRSAL</sequence>
<evidence type="ECO:0000313" key="3">
    <source>
        <dbReference type="Proteomes" id="UP000469763"/>
    </source>
</evidence>
<feature type="transmembrane region" description="Helical" evidence="1">
    <location>
        <begin position="105"/>
        <end position="128"/>
    </location>
</feature>
<proteinExistence type="predicted"/>
<keyword evidence="1" id="KW-1133">Transmembrane helix</keyword>
<name>A0A7K3THN6_9BIFI</name>
<feature type="transmembrane region" description="Helical" evidence="1">
    <location>
        <begin position="172"/>
        <end position="189"/>
    </location>
</feature>
<feature type="transmembrane region" description="Helical" evidence="1">
    <location>
        <begin position="140"/>
        <end position="165"/>
    </location>
</feature>
<accession>A0A7K3THN6</accession>
<keyword evidence="1" id="KW-0472">Membrane</keyword>
<keyword evidence="1" id="KW-0812">Transmembrane</keyword>
<dbReference type="EMBL" id="WHZY01000008">
    <property type="protein sequence ID" value="NEG78608.1"/>
    <property type="molecule type" value="Genomic_DNA"/>
</dbReference>
<protein>
    <submittedName>
        <fullName evidence="2">Uncharacterized protein</fullName>
    </submittedName>
</protein>
<dbReference type="OrthoDB" id="81897at2"/>
<keyword evidence="3" id="KW-1185">Reference proteome</keyword>
<organism evidence="2 3">
    <name type="scientific">Bifidobacterium avesanii</name>
    <dbReference type="NCBI Taxonomy" id="1798157"/>
    <lineage>
        <taxon>Bacteria</taxon>
        <taxon>Bacillati</taxon>
        <taxon>Actinomycetota</taxon>
        <taxon>Actinomycetes</taxon>
        <taxon>Bifidobacteriales</taxon>
        <taxon>Bifidobacteriaceae</taxon>
        <taxon>Bifidobacterium</taxon>
    </lineage>
</organism>
<feature type="transmembrane region" description="Helical" evidence="1">
    <location>
        <begin position="30"/>
        <end position="46"/>
    </location>
</feature>
<evidence type="ECO:0000256" key="1">
    <source>
        <dbReference type="SAM" id="Phobius"/>
    </source>
</evidence>
<feature type="transmembrane region" description="Helical" evidence="1">
    <location>
        <begin position="82"/>
        <end position="98"/>
    </location>
</feature>
<dbReference type="RefSeq" id="WP_152350332.1">
    <property type="nucleotide sequence ID" value="NZ_WBSN01000007.1"/>
</dbReference>
<evidence type="ECO:0000313" key="2">
    <source>
        <dbReference type="EMBL" id="NEG78608.1"/>
    </source>
</evidence>
<dbReference type="Proteomes" id="UP000469763">
    <property type="component" value="Unassembled WGS sequence"/>
</dbReference>
<comment type="caution">
    <text evidence="2">The sequence shown here is derived from an EMBL/GenBank/DDBJ whole genome shotgun (WGS) entry which is preliminary data.</text>
</comment>
<gene>
    <name evidence="2" type="ORF">GFD22_06440</name>
</gene>